<name>A0ABR0B4U1_9CRUS</name>
<gene>
    <name evidence="1" type="ORF">OUZ56_028564</name>
</gene>
<evidence type="ECO:0008006" key="3">
    <source>
        <dbReference type="Google" id="ProtNLM"/>
    </source>
</evidence>
<comment type="caution">
    <text evidence="1">The sequence shown here is derived from an EMBL/GenBank/DDBJ whole genome shotgun (WGS) entry which is preliminary data.</text>
</comment>
<protein>
    <recommendedName>
        <fullName evidence="3">Peptidase M12A domain-containing protein</fullName>
    </recommendedName>
</protein>
<proteinExistence type="predicted"/>
<sequence length="100" mass="11181">MAQQTGDGLGNSLRISRTPARYPNQVAMWGYEKSGTATLPETYLFRETYIQAMQQSWSAALKENQCVKFSTQVNDLQLLKGKISLSKVAVNQGRGRHCLN</sequence>
<evidence type="ECO:0000313" key="2">
    <source>
        <dbReference type="Proteomes" id="UP001234178"/>
    </source>
</evidence>
<dbReference type="Proteomes" id="UP001234178">
    <property type="component" value="Unassembled WGS sequence"/>
</dbReference>
<evidence type="ECO:0000313" key="1">
    <source>
        <dbReference type="EMBL" id="KAK4036512.1"/>
    </source>
</evidence>
<dbReference type="EMBL" id="JAOYFB010000040">
    <property type="protein sequence ID" value="KAK4036512.1"/>
    <property type="molecule type" value="Genomic_DNA"/>
</dbReference>
<accession>A0ABR0B4U1</accession>
<reference evidence="1 2" key="1">
    <citation type="journal article" date="2023" name="Nucleic Acids Res.">
        <title>The hologenome of Daphnia magna reveals possible DNA methylation and microbiome-mediated evolution of the host genome.</title>
        <authorList>
            <person name="Chaturvedi A."/>
            <person name="Li X."/>
            <person name="Dhandapani V."/>
            <person name="Marshall H."/>
            <person name="Kissane S."/>
            <person name="Cuenca-Cambronero M."/>
            <person name="Asole G."/>
            <person name="Calvet F."/>
            <person name="Ruiz-Romero M."/>
            <person name="Marangio P."/>
            <person name="Guigo R."/>
            <person name="Rago D."/>
            <person name="Mirbahai L."/>
            <person name="Eastwood N."/>
            <person name="Colbourne J.K."/>
            <person name="Zhou J."/>
            <person name="Mallon E."/>
            <person name="Orsini L."/>
        </authorList>
    </citation>
    <scope>NUCLEOTIDE SEQUENCE [LARGE SCALE GENOMIC DNA]</scope>
    <source>
        <strain evidence="1">LRV0_1</strain>
    </source>
</reference>
<organism evidence="1 2">
    <name type="scientific">Daphnia magna</name>
    <dbReference type="NCBI Taxonomy" id="35525"/>
    <lineage>
        <taxon>Eukaryota</taxon>
        <taxon>Metazoa</taxon>
        <taxon>Ecdysozoa</taxon>
        <taxon>Arthropoda</taxon>
        <taxon>Crustacea</taxon>
        <taxon>Branchiopoda</taxon>
        <taxon>Diplostraca</taxon>
        <taxon>Cladocera</taxon>
        <taxon>Anomopoda</taxon>
        <taxon>Daphniidae</taxon>
        <taxon>Daphnia</taxon>
    </lineage>
</organism>
<keyword evidence="2" id="KW-1185">Reference proteome</keyword>